<dbReference type="InterPro" id="IPR002259">
    <property type="entry name" value="Eqnu_transpt"/>
</dbReference>
<feature type="transmembrane region" description="Helical" evidence="7">
    <location>
        <begin position="297"/>
        <end position="317"/>
    </location>
</feature>
<keyword evidence="5 7" id="KW-1133">Transmembrane helix</keyword>
<dbReference type="Pfam" id="PF01733">
    <property type="entry name" value="Nucleoside_tran"/>
    <property type="match status" value="1"/>
</dbReference>
<dbReference type="PANTHER" id="PTHR10332">
    <property type="entry name" value="EQUILIBRATIVE NUCLEOSIDE TRANSPORTER"/>
    <property type="match status" value="1"/>
</dbReference>
<evidence type="ECO:0000256" key="4">
    <source>
        <dbReference type="ARBA" id="ARBA00022692"/>
    </source>
</evidence>
<dbReference type="EMBL" id="JH711588">
    <property type="protein sequence ID" value="EIW75608.1"/>
    <property type="molecule type" value="Genomic_DNA"/>
</dbReference>
<dbReference type="Proteomes" id="UP000053558">
    <property type="component" value="Unassembled WGS sequence"/>
</dbReference>
<dbReference type="KEGG" id="cput:CONPUDRAFT_93362"/>
<sequence>MSRRSPECDYSYQSVEDDHTNNATISTSRTKGDARVQGIYFMLGCADLLPWNALITATPYFLKRLTGSSLQPTFVSYMSCIFTGVNVIALAYATLTSKQTAVSPSRRIVSSTVVLVILIALLFMTTFVRFPPSIFFSLVLLITVGQVVAASYHSAAISGEASLFGGPYMSALISGQAAVAVAVSALQLVSSALSVWGTSTNSGQASTMLENEALDTAAESAARVLFGISALFLIATVVSYCWMRQLPIYKSTVSPQQQHRGETSEENEELQRLVGSEPSFKPLYELDEMQRVFKANLPYEFASLYCFVITLAVFPVITVQTQSTNPSIHPLLFMAAHFLVFNIGDLLGRYACSIPQLVICVQRARVELGSTTDPLIPSDLVYMIILLFLGISNGYISSSSMIGCASLEHNPRLKGRREDVDVAATLNNFCIITGLAVGSAASFSVRAMLCDCNPFKG</sequence>
<evidence type="ECO:0000256" key="2">
    <source>
        <dbReference type="ARBA" id="ARBA00007965"/>
    </source>
</evidence>
<comment type="similarity">
    <text evidence="2">Belongs to the SLC29A/ENT transporter (TC 2.A.57) family.</text>
</comment>
<feature type="transmembrane region" description="Helical" evidence="7">
    <location>
        <begin position="168"/>
        <end position="189"/>
    </location>
</feature>
<feature type="transmembrane region" description="Helical" evidence="7">
    <location>
        <begin position="74"/>
        <end position="95"/>
    </location>
</feature>
<feature type="transmembrane region" description="Helical" evidence="7">
    <location>
        <begin position="380"/>
        <end position="407"/>
    </location>
</feature>
<reference evidence="9" key="1">
    <citation type="journal article" date="2012" name="Science">
        <title>The Paleozoic origin of enzymatic lignin decomposition reconstructed from 31 fungal genomes.</title>
        <authorList>
            <person name="Floudas D."/>
            <person name="Binder M."/>
            <person name="Riley R."/>
            <person name="Barry K."/>
            <person name="Blanchette R.A."/>
            <person name="Henrissat B."/>
            <person name="Martinez A.T."/>
            <person name="Otillar R."/>
            <person name="Spatafora J.W."/>
            <person name="Yadav J.S."/>
            <person name="Aerts A."/>
            <person name="Benoit I."/>
            <person name="Boyd A."/>
            <person name="Carlson A."/>
            <person name="Copeland A."/>
            <person name="Coutinho P.M."/>
            <person name="de Vries R.P."/>
            <person name="Ferreira P."/>
            <person name="Findley K."/>
            <person name="Foster B."/>
            <person name="Gaskell J."/>
            <person name="Glotzer D."/>
            <person name="Gorecki P."/>
            <person name="Heitman J."/>
            <person name="Hesse C."/>
            <person name="Hori C."/>
            <person name="Igarashi K."/>
            <person name="Jurgens J.A."/>
            <person name="Kallen N."/>
            <person name="Kersten P."/>
            <person name="Kohler A."/>
            <person name="Kuees U."/>
            <person name="Kumar T.K.A."/>
            <person name="Kuo A."/>
            <person name="LaButti K."/>
            <person name="Larrondo L.F."/>
            <person name="Lindquist E."/>
            <person name="Ling A."/>
            <person name="Lombard V."/>
            <person name="Lucas S."/>
            <person name="Lundell T."/>
            <person name="Martin R."/>
            <person name="McLaughlin D.J."/>
            <person name="Morgenstern I."/>
            <person name="Morin E."/>
            <person name="Murat C."/>
            <person name="Nagy L.G."/>
            <person name="Nolan M."/>
            <person name="Ohm R.A."/>
            <person name="Patyshakuliyeva A."/>
            <person name="Rokas A."/>
            <person name="Ruiz-Duenas F.J."/>
            <person name="Sabat G."/>
            <person name="Salamov A."/>
            <person name="Samejima M."/>
            <person name="Schmutz J."/>
            <person name="Slot J.C."/>
            <person name="St John F."/>
            <person name="Stenlid J."/>
            <person name="Sun H."/>
            <person name="Sun S."/>
            <person name="Syed K."/>
            <person name="Tsang A."/>
            <person name="Wiebenga A."/>
            <person name="Young D."/>
            <person name="Pisabarro A."/>
            <person name="Eastwood D.C."/>
            <person name="Martin F."/>
            <person name="Cullen D."/>
            <person name="Grigoriev I.V."/>
            <person name="Hibbett D.S."/>
        </authorList>
    </citation>
    <scope>NUCLEOTIDE SEQUENCE [LARGE SCALE GENOMIC DNA]</scope>
    <source>
        <strain evidence="9">RWD-64-598 SS2</strain>
    </source>
</reference>
<dbReference type="GO" id="GO:0005886">
    <property type="term" value="C:plasma membrane"/>
    <property type="evidence" value="ECO:0007669"/>
    <property type="project" value="TreeGrafter"/>
</dbReference>
<keyword evidence="6 7" id="KW-0472">Membrane</keyword>
<evidence type="ECO:0000256" key="1">
    <source>
        <dbReference type="ARBA" id="ARBA00004141"/>
    </source>
</evidence>
<evidence type="ECO:0000256" key="5">
    <source>
        <dbReference type="ARBA" id="ARBA00022989"/>
    </source>
</evidence>
<keyword evidence="3" id="KW-0813">Transport</keyword>
<evidence type="ECO:0000256" key="7">
    <source>
        <dbReference type="SAM" id="Phobius"/>
    </source>
</evidence>
<evidence type="ECO:0008006" key="10">
    <source>
        <dbReference type="Google" id="ProtNLM"/>
    </source>
</evidence>
<name>A0A5M3M8N5_CONPW</name>
<protein>
    <recommendedName>
        <fullName evidence="10">Nucleoside transporter</fullName>
    </recommendedName>
</protein>
<organism evidence="8 9">
    <name type="scientific">Coniophora puteana (strain RWD-64-598)</name>
    <name type="common">Brown rot fungus</name>
    <dbReference type="NCBI Taxonomy" id="741705"/>
    <lineage>
        <taxon>Eukaryota</taxon>
        <taxon>Fungi</taxon>
        <taxon>Dikarya</taxon>
        <taxon>Basidiomycota</taxon>
        <taxon>Agaricomycotina</taxon>
        <taxon>Agaricomycetes</taxon>
        <taxon>Agaricomycetidae</taxon>
        <taxon>Boletales</taxon>
        <taxon>Coniophorineae</taxon>
        <taxon>Coniophoraceae</taxon>
        <taxon>Coniophora</taxon>
    </lineage>
</organism>
<dbReference type="GeneID" id="19211578"/>
<evidence type="ECO:0000256" key="6">
    <source>
        <dbReference type="ARBA" id="ARBA00023136"/>
    </source>
</evidence>
<dbReference type="GO" id="GO:0015205">
    <property type="term" value="F:nucleobase transmembrane transporter activity"/>
    <property type="evidence" value="ECO:0007669"/>
    <property type="project" value="TreeGrafter"/>
</dbReference>
<accession>A0A5M3M8N5</accession>
<dbReference type="OMA" id="YQCIPEA"/>
<comment type="caution">
    <text evidence="8">The sequence shown here is derived from an EMBL/GenBank/DDBJ whole genome shotgun (WGS) entry which is preliminary data.</text>
</comment>
<dbReference type="OrthoDB" id="10261753at2759"/>
<evidence type="ECO:0000256" key="3">
    <source>
        <dbReference type="ARBA" id="ARBA00022448"/>
    </source>
</evidence>
<dbReference type="InterPro" id="IPR036259">
    <property type="entry name" value="MFS_trans_sf"/>
</dbReference>
<keyword evidence="4 7" id="KW-0812">Transmembrane</keyword>
<comment type="subcellular location">
    <subcellularLocation>
        <location evidence="1">Membrane</location>
        <topology evidence="1">Multi-pass membrane protein</topology>
    </subcellularLocation>
</comment>
<proteinExistence type="inferred from homology"/>
<dbReference type="GO" id="GO:0000329">
    <property type="term" value="C:fungal-type vacuole membrane"/>
    <property type="evidence" value="ECO:0007669"/>
    <property type="project" value="TreeGrafter"/>
</dbReference>
<feature type="transmembrane region" description="Helical" evidence="7">
    <location>
        <begin position="107"/>
        <end position="128"/>
    </location>
</feature>
<dbReference type="AlphaFoldDB" id="A0A5M3M8N5"/>
<feature type="transmembrane region" description="Helical" evidence="7">
    <location>
        <begin position="224"/>
        <end position="243"/>
    </location>
</feature>
<evidence type="ECO:0000313" key="8">
    <source>
        <dbReference type="EMBL" id="EIW75608.1"/>
    </source>
</evidence>
<dbReference type="SUPFAM" id="SSF103473">
    <property type="entry name" value="MFS general substrate transporter"/>
    <property type="match status" value="1"/>
</dbReference>
<feature type="transmembrane region" description="Helical" evidence="7">
    <location>
        <begin position="39"/>
        <end position="62"/>
    </location>
</feature>
<evidence type="ECO:0000313" key="9">
    <source>
        <dbReference type="Proteomes" id="UP000053558"/>
    </source>
</evidence>
<feature type="transmembrane region" description="Helical" evidence="7">
    <location>
        <begin position="134"/>
        <end position="156"/>
    </location>
</feature>
<dbReference type="GO" id="GO:0034257">
    <property type="term" value="F:nicotinamide riboside transmembrane transporter activity"/>
    <property type="evidence" value="ECO:0007669"/>
    <property type="project" value="TreeGrafter"/>
</dbReference>
<dbReference type="PIRSF" id="PIRSF016379">
    <property type="entry name" value="ENT"/>
    <property type="match status" value="1"/>
</dbReference>
<keyword evidence="9" id="KW-1185">Reference proteome</keyword>
<dbReference type="RefSeq" id="XP_007774310.1">
    <property type="nucleotide sequence ID" value="XM_007776120.1"/>
</dbReference>
<gene>
    <name evidence="8" type="ORF">CONPUDRAFT_93362</name>
</gene>
<dbReference type="PANTHER" id="PTHR10332:SF88">
    <property type="entry name" value="EQUILIBRATIVE NUCLEOSIDE TRANSPORTER 1, ISOFORM A"/>
    <property type="match status" value="1"/>
</dbReference>